<organism evidence="1 2">
    <name type="scientific">Glutamicibacter ardleyensis</name>
    <dbReference type="NCBI Taxonomy" id="225894"/>
    <lineage>
        <taxon>Bacteria</taxon>
        <taxon>Bacillati</taxon>
        <taxon>Actinomycetota</taxon>
        <taxon>Actinomycetes</taxon>
        <taxon>Micrococcales</taxon>
        <taxon>Micrococcaceae</taxon>
        <taxon>Glutamicibacter</taxon>
    </lineage>
</organism>
<dbReference type="Pfam" id="PF20060">
    <property type="entry name" value="DUF6459"/>
    <property type="match status" value="1"/>
</dbReference>
<evidence type="ECO:0000313" key="2">
    <source>
        <dbReference type="Proteomes" id="UP000606115"/>
    </source>
</evidence>
<sequence length="171" mass="19158">MSIESDTITELRTESANQTCANVPLRIASGHRENNKARSPQQISLAMDRIFRRHAVTTSERKTVIELSHAVSRAVFEIIAGYRSVGQLAFVMEPECVKKLRAQAILQTGGYTLQPEPGTSHGQVRSLHLWPTLSGAYECSVIIAFKHRVRAVALRIEPWHGRWQITSVETI</sequence>
<name>A0ABQ2DM18_9MICC</name>
<comment type="caution">
    <text evidence="1">The sequence shown here is derived from an EMBL/GenBank/DDBJ whole genome shotgun (WGS) entry which is preliminary data.</text>
</comment>
<reference evidence="2" key="1">
    <citation type="journal article" date="2019" name="Int. J. Syst. Evol. Microbiol.">
        <title>The Global Catalogue of Microorganisms (GCM) 10K type strain sequencing project: providing services to taxonomists for standard genome sequencing and annotation.</title>
        <authorList>
            <consortium name="The Broad Institute Genomics Platform"/>
            <consortium name="The Broad Institute Genome Sequencing Center for Infectious Disease"/>
            <person name="Wu L."/>
            <person name="Ma J."/>
        </authorList>
    </citation>
    <scope>NUCLEOTIDE SEQUENCE [LARGE SCALE GENOMIC DNA]</scope>
    <source>
        <strain evidence="2">CGMCC 1.3685</strain>
    </source>
</reference>
<proteinExistence type="predicted"/>
<protein>
    <recommendedName>
        <fullName evidence="3">Energy transducer TonB</fullName>
    </recommendedName>
</protein>
<dbReference type="RefSeq" id="WP_096257147.1">
    <property type="nucleotide sequence ID" value="NZ_BMKX01000005.1"/>
</dbReference>
<dbReference type="EMBL" id="BMKX01000005">
    <property type="protein sequence ID" value="GGJ62461.1"/>
    <property type="molecule type" value="Genomic_DNA"/>
</dbReference>
<keyword evidence="2" id="KW-1185">Reference proteome</keyword>
<dbReference type="InterPro" id="IPR045596">
    <property type="entry name" value="DUF6459"/>
</dbReference>
<evidence type="ECO:0008006" key="3">
    <source>
        <dbReference type="Google" id="ProtNLM"/>
    </source>
</evidence>
<gene>
    <name evidence="1" type="ORF">GCM10007173_21700</name>
</gene>
<dbReference type="Proteomes" id="UP000606115">
    <property type="component" value="Unassembled WGS sequence"/>
</dbReference>
<evidence type="ECO:0000313" key="1">
    <source>
        <dbReference type="EMBL" id="GGJ62461.1"/>
    </source>
</evidence>
<accession>A0ABQ2DM18</accession>
<dbReference type="GeneID" id="303304526"/>